<name>W1NEB3_AMBTC</name>
<protein>
    <submittedName>
        <fullName evidence="1">Uncharacterized protein</fullName>
    </submittedName>
</protein>
<accession>W1NEB3</accession>
<keyword evidence="2" id="KW-1185">Reference proteome</keyword>
<organism evidence="1 2">
    <name type="scientific">Amborella trichopoda</name>
    <dbReference type="NCBI Taxonomy" id="13333"/>
    <lineage>
        <taxon>Eukaryota</taxon>
        <taxon>Viridiplantae</taxon>
        <taxon>Streptophyta</taxon>
        <taxon>Embryophyta</taxon>
        <taxon>Tracheophyta</taxon>
        <taxon>Spermatophyta</taxon>
        <taxon>Magnoliopsida</taxon>
        <taxon>Amborellales</taxon>
        <taxon>Amborellaceae</taxon>
        <taxon>Amborella</taxon>
    </lineage>
</organism>
<reference evidence="2" key="1">
    <citation type="journal article" date="2013" name="Science">
        <title>The Amborella genome and the evolution of flowering plants.</title>
        <authorList>
            <consortium name="Amborella Genome Project"/>
        </authorList>
    </citation>
    <scope>NUCLEOTIDE SEQUENCE [LARGE SCALE GENOMIC DNA]</scope>
</reference>
<dbReference type="Gramene" id="ERM93731">
    <property type="protein sequence ID" value="ERM93731"/>
    <property type="gene ID" value="AMTR_s00004p00253540"/>
</dbReference>
<sequence>MPILRATLPRAHAERPSLYRAIHPFVASCILCFAERAPSSSRASLSFSYLFLCASTALIATQAHQAPTAVGPFLLCTSLRRVPTFASCLPSPCASLPHVPTFVVHLPSLQTPLPCDSCRRTLHHHVTLLSFNRLVAHPLFIPPCAQLNRSG</sequence>
<dbReference type="HOGENOM" id="CLU_1733931_0_0_1"/>
<dbReference type="EMBL" id="KI397628">
    <property type="protein sequence ID" value="ERM93731.1"/>
    <property type="molecule type" value="Genomic_DNA"/>
</dbReference>
<dbReference type="AlphaFoldDB" id="W1NEB3"/>
<evidence type="ECO:0000313" key="1">
    <source>
        <dbReference type="EMBL" id="ERM93731.1"/>
    </source>
</evidence>
<gene>
    <name evidence="1" type="ORF">AMTR_s00004p00253540</name>
</gene>
<dbReference type="Proteomes" id="UP000017836">
    <property type="component" value="Unassembled WGS sequence"/>
</dbReference>
<proteinExistence type="predicted"/>
<evidence type="ECO:0000313" key="2">
    <source>
        <dbReference type="Proteomes" id="UP000017836"/>
    </source>
</evidence>